<comment type="caution">
    <text evidence="2">The sequence shown here is derived from an EMBL/GenBank/DDBJ whole genome shotgun (WGS) entry which is preliminary data.</text>
</comment>
<protein>
    <submittedName>
        <fullName evidence="2">Uncharacterized protein</fullName>
    </submittedName>
</protein>
<evidence type="ECO:0000313" key="2">
    <source>
        <dbReference type="EMBL" id="RRT40590.1"/>
    </source>
</evidence>
<sequence>MTPKDELSVRSTTSGLDSASAAAPEAPSMTLAEELVVDQGKEEDKPLELISTYSGTTRGPLPQEPRFALMVTKSVGGGGKGENDRENIGLTIQPKPRSKDHINGQVDWPHLPEGHIGASGDRGAT</sequence>
<proteinExistence type="predicted"/>
<organism evidence="2 3">
    <name type="scientific">Ensete ventricosum</name>
    <name type="common">Abyssinian banana</name>
    <name type="synonym">Musa ensete</name>
    <dbReference type="NCBI Taxonomy" id="4639"/>
    <lineage>
        <taxon>Eukaryota</taxon>
        <taxon>Viridiplantae</taxon>
        <taxon>Streptophyta</taxon>
        <taxon>Embryophyta</taxon>
        <taxon>Tracheophyta</taxon>
        <taxon>Spermatophyta</taxon>
        <taxon>Magnoliopsida</taxon>
        <taxon>Liliopsida</taxon>
        <taxon>Zingiberales</taxon>
        <taxon>Musaceae</taxon>
        <taxon>Ensete</taxon>
    </lineage>
</organism>
<dbReference type="EMBL" id="AMZH03019257">
    <property type="protein sequence ID" value="RRT40590.1"/>
    <property type="molecule type" value="Genomic_DNA"/>
</dbReference>
<name>A0A426XMC9_ENSVE</name>
<feature type="region of interest" description="Disordered" evidence="1">
    <location>
        <begin position="1"/>
        <end position="30"/>
    </location>
</feature>
<feature type="region of interest" description="Disordered" evidence="1">
    <location>
        <begin position="73"/>
        <end position="125"/>
    </location>
</feature>
<accession>A0A426XMC9</accession>
<evidence type="ECO:0000256" key="1">
    <source>
        <dbReference type="SAM" id="MobiDB-lite"/>
    </source>
</evidence>
<feature type="compositionally biased region" description="Low complexity" evidence="1">
    <location>
        <begin position="18"/>
        <end position="28"/>
    </location>
</feature>
<reference evidence="2 3" key="1">
    <citation type="journal article" date="2014" name="Agronomy (Basel)">
        <title>A Draft Genome Sequence for Ensete ventricosum, the Drought-Tolerant Tree Against Hunger.</title>
        <authorList>
            <person name="Harrison J."/>
            <person name="Moore K.A."/>
            <person name="Paszkiewicz K."/>
            <person name="Jones T."/>
            <person name="Grant M."/>
            <person name="Ambacheew D."/>
            <person name="Muzemil S."/>
            <person name="Studholme D.J."/>
        </authorList>
    </citation>
    <scope>NUCLEOTIDE SEQUENCE [LARGE SCALE GENOMIC DNA]</scope>
</reference>
<gene>
    <name evidence="2" type="ORF">B296_00052481</name>
</gene>
<evidence type="ECO:0000313" key="3">
    <source>
        <dbReference type="Proteomes" id="UP000287651"/>
    </source>
</evidence>
<dbReference type="AlphaFoldDB" id="A0A426XMC9"/>
<dbReference type="Proteomes" id="UP000287651">
    <property type="component" value="Unassembled WGS sequence"/>
</dbReference>